<dbReference type="Pfam" id="PF06440">
    <property type="entry name" value="DNA_pol3_theta"/>
    <property type="match status" value="1"/>
</dbReference>
<keyword evidence="2" id="KW-1185">Reference proteome</keyword>
<proteinExistence type="predicted"/>
<dbReference type="InterPro" id="IPR009052">
    <property type="entry name" value="DNA_pol_III_theta_bac"/>
</dbReference>
<dbReference type="EMBL" id="FP236826">
    <property type="protein sequence ID" value="CAX53293.1"/>
    <property type="molecule type" value="Genomic_DNA"/>
</dbReference>
<keyword evidence="1" id="KW-0614">Plasmid</keyword>
<gene>
    <name evidence="1" type="ordered locus">EbC_pEb10200150</name>
</gene>
<dbReference type="GO" id="GO:0003887">
    <property type="term" value="F:DNA-directed DNA polymerase activity"/>
    <property type="evidence" value="ECO:0007669"/>
    <property type="project" value="InterPro"/>
</dbReference>
<accession>D8MJA5</accession>
<dbReference type="GO" id="GO:0003677">
    <property type="term" value="F:DNA binding"/>
    <property type="evidence" value="ECO:0007669"/>
    <property type="project" value="InterPro"/>
</dbReference>
<dbReference type="KEGG" id="ebi:EbC_pEb10200150"/>
<evidence type="ECO:0000313" key="2">
    <source>
        <dbReference type="Proteomes" id="UP000008793"/>
    </source>
</evidence>
<sequence>MATSGIAYKERLNQPVIPQEVEMQQPEELRICYRERVQYYRNIASYFPRKAILFTRKNEKLTGRVNAIFTSDVKITSTTAIFTF</sequence>
<dbReference type="SUPFAM" id="SSF46575">
    <property type="entry name" value="DNA polymerase III theta subunit-like"/>
    <property type="match status" value="1"/>
</dbReference>
<dbReference type="InterPro" id="IPR036745">
    <property type="entry name" value="PolIII_theta_sf"/>
</dbReference>
<dbReference type="Gene3D" id="1.20.58.250">
    <property type="entry name" value="DNA polymerase III-theta"/>
    <property type="match status" value="1"/>
</dbReference>
<dbReference type="HOGENOM" id="CLU_2522458_0_0_6"/>
<organism evidence="2">
    <name type="scientific">Erwinia billingiae (strain Eb661)</name>
    <dbReference type="NCBI Taxonomy" id="634500"/>
    <lineage>
        <taxon>Bacteria</taxon>
        <taxon>Pseudomonadati</taxon>
        <taxon>Pseudomonadota</taxon>
        <taxon>Gammaproteobacteria</taxon>
        <taxon>Enterobacterales</taxon>
        <taxon>Erwiniaceae</taxon>
        <taxon>Erwinia</taxon>
    </lineage>
</organism>
<evidence type="ECO:0000313" key="1">
    <source>
        <dbReference type="EMBL" id="CAX53293.1"/>
    </source>
</evidence>
<dbReference type="GO" id="GO:0006260">
    <property type="term" value="P:DNA replication"/>
    <property type="evidence" value="ECO:0007669"/>
    <property type="project" value="InterPro"/>
</dbReference>
<geneLocation type="plasmid" evidence="1 2">
    <name>pEB102</name>
</geneLocation>
<reference evidence="1 2" key="1">
    <citation type="journal article" date="2010" name="BMC Genomics">
        <title>Genome comparison of the epiphytic bacteria Erwinia billingiae and E. tasmaniensis with the pear pathogen E. pyrifoliae.</title>
        <authorList>
            <person name="Kube M."/>
            <person name="Migdoll A.M."/>
            <person name="Gehring I."/>
            <person name="Heitmann K."/>
            <person name="Mayer Y."/>
            <person name="Kuhl H."/>
            <person name="Knaust F."/>
            <person name="Geider K."/>
            <person name="Reinhardt R."/>
        </authorList>
    </citation>
    <scope>NUCLEOTIDE SEQUENCE [LARGE SCALE GENOMIC DNA]</scope>
    <source>
        <strain evidence="1 2">Eb661</strain>
        <plasmid evidence="1">pEB102</plasmid>
    </source>
</reference>
<name>D8MJA5_ERWBE</name>
<dbReference type="Proteomes" id="UP000008793">
    <property type="component" value="Plasmid pEB102"/>
</dbReference>
<dbReference type="AlphaFoldDB" id="D8MJA5"/>
<protein>
    <submittedName>
        <fullName evidence="1">Putative DNA polymerase</fullName>
    </submittedName>
</protein>